<dbReference type="Proteomes" id="UP000823613">
    <property type="component" value="Unassembled WGS sequence"/>
</dbReference>
<dbReference type="EMBL" id="JADIMY010000078">
    <property type="protein sequence ID" value="MBO8427677.1"/>
    <property type="molecule type" value="Genomic_DNA"/>
</dbReference>
<evidence type="ECO:0000313" key="2">
    <source>
        <dbReference type="Proteomes" id="UP000823613"/>
    </source>
</evidence>
<proteinExistence type="predicted"/>
<gene>
    <name evidence="1" type="ORF">IAC58_03895</name>
</gene>
<accession>A0A9D9DIY3</accession>
<organism evidence="1 2">
    <name type="scientific">Candidatus Onthovivens merdipullorum</name>
    <dbReference type="NCBI Taxonomy" id="2840889"/>
    <lineage>
        <taxon>Bacteria</taxon>
        <taxon>Bacillati</taxon>
        <taxon>Bacillota</taxon>
        <taxon>Bacilli</taxon>
        <taxon>Bacillales</taxon>
        <taxon>Candidatus Onthovivens</taxon>
    </lineage>
</organism>
<sequence length="52" mass="6533">MKKRFILKSSTRIETTFNKHLNFAYYYINRYKINSYGFRVLINLEDFHINYF</sequence>
<evidence type="ECO:0000313" key="1">
    <source>
        <dbReference type="EMBL" id="MBO8427677.1"/>
    </source>
</evidence>
<comment type="caution">
    <text evidence="1">The sequence shown here is derived from an EMBL/GenBank/DDBJ whole genome shotgun (WGS) entry which is preliminary data.</text>
</comment>
<reference evidence="1" key="2">
    <citation type="journal article" date="2021" name="PeerJ">
        <title>Extensive microbial diversity within the chicken gut microbiome revealed by metagenomics and culture.</title>
        <authorList>
            <person name="Gilroy R."/>
            <person name="Ravi A."/>
            <person name="Getino M."/>
            <person name="Pursley I."/>
            <person name="Horton D.L."/>
            <person name="Alikhan N.F."/>
            <person name="Baker D."/>
            <person name="Gharbi K."/>
            <person name="Hall N."/>
            <person name="Watson M."/>
            <person name="Adriaenssens E.M."/>
            <person name="Foster-Nyarko E."/>
            <person name="Jarju S."/>
            <person name="Secka A."/>
            <person name="Antonio M."/>
            <person name="Oren A."/>
            <person name="Chaudhuri R.R."/>
            <person name="La Ragione R."/>
            <person name="Hildebrand F."/>
            <person name="Pallen M.J."/>
        </authorList>
    </citation>
    <scope>NUCLEOTIDE SEQUENCE</scope>
    <source>
        <strain evidence="1">11159</strain>
    </source>
</reference>
<reference evidence="1" key="1">
    <citation type="submission" date="2020-10" db="EMBL/GenBank/DDBJ databases">
        <authorList>
            <person name="Gilroy R."/>
        </authorList>
    </citation>
    <scope>NUCLEOTIDE SEQUENCE</scope>
    <source>
        <strain evidence="1">11159</strain>
    </source>
</reference>
<name>A0A9D9DIY3_9BACL</name>
<protein>
    <submittedName>
        <fullName evidence="1">Uncharacterized protein</fullName>
    </submittedName>
</protein>
<dbReference type="AlphaFoldDB" id="A0A9D9DIY3"/>